<dbReference type="Proteomes" id="UP001556367">
    <property type="component" value="Unassembled WGS sequence"/>
</dbReference>
<evidence type="ECO:0000313" key="1">
    <source>
        <dbReference type="EMBL" id="KAL0957236.1"/>
    </source>
</evidence>
<evidence type="ECO:0000313" key="2">
    <source>
        <dbReference type="Proteomes" id="UP001556367"/>
    </source>
</evidence>
<proteinExistence type="predicted"/>
<dbReference type="EMBL" id="JASNQZ010000005">
    <property type="protein sequence ID" value="KAL0957236.1"/>
    <property type="molecule type" value="Genomic_DNA"/>
</dbReference>
<reference evidence="2" key="1">
    <citation type="submission" date="2024-06" db="EMBL/GenBank/DDBJ databases">
        <title>Multi-omics analyses provide insights into the biosynthesis of the anticancer antibiotic pleurotin in Hohenbuehelia grisea.</title>
        <authorList>
            <person name="Weaver J.A."/>
            <person name="Alberti F."/>
        </authorList>
    </citation>
    <scope>NUCLEOTIDE SEQUENCE [LARGE SCALE GENOMIC DNA]</scope>
    <source>
        <strain evidence="2">T-177</strain>
    </source>
</reference>
<accession>A0ABR3JQA0</accession>
<sequence>MRSCFSVCKTRVSHVHPACYSRELGYMVKAIMDFLPTPAPQLIDEHSTQPYEPPPPLPAAPFTSIKIVIREPNNVNTSAGTFVYNDGPGNIQRNSGAGRLYDLTRPDISAHDIFQCPPVGINPWLCDSHLYTCYHLLLSQTFVVLSDGFFFFRSLYSYTRSALHLHLH</sequence>
<comment type="caution">
    <text evidence="1">The sequence shown here is derived from an EMBL/GenBank/DDBJ whole genome shotgun (WGS) entry which is preliminary data.</text>
</comment>
<organism evidence="1 2">
    <name type="scientific">Hohenbuehelia grisea</name>
    <dbReference type="NCBI Taxonomy" id="104357"/>
    <lineage>
        <taxon>Eukaryota</taxon>
        <taxon>Fungi</taxon>
        <taxon>Dikarya</taxon>
        <taxon>Basidiomycota</taxon>
        <taxon>Agaricomycotina</taxon>
        <taxon>Agaricomycetes</taxon>
        <taxon>Agaricomycetidae</taxon>
        <taxon>Agaricales</taxon>
        <taxon>Pleurotineae</taxon>
        <taxon>Pleurotaceae</taxon>
        <taxon>Hohenbuehelia</taxon>
    </lineage>
</organism>
<protein>
    <submittedName>
        <fullName evidence="1">Uncharacterized protein</fullName>
    </submittedName>
</protein>
<keyword evidence="2" id="KW-1185">Reference proteome</keyword>
<name>A0ABR3JQA0_9AGAR</name>
<gene>
    <name evidence="1" type="ORF">HGRIS_001050</name>
</gene>